<evidence type="ECO:0000259" key="4">
    <source>
        <dbReference type="Pfam" id="PF05592"/>
    </source>
</evidence>
<dbReference type="Pfam" id="PF17389">
    <property type="entry name" value="Bac_rhamnosid6H"/>
    <property type="match status" value="1"/>
</dbReference>
<reference evidence="9" key="1">
    <citation type="journal article" date="2019" name="Int. J. Syst. Evol. Microbiol.">
        <title>The Global Catalogue of Microorganisms (GCM) 10K type strain sequencing project: providing services to taxonomists for standard genome sequencing and annotation.</title>
        <authorList>
            <consortium name="The Broad Institute Genomics Platform"/>
            <consortium name="The Broad Institute Genome Sequencing Center for Infectious Disease"/>
            <person name="Wu L."/>
            <person name="Ma J."/>
        </authorList>
    </citation>
    <scope>NUCLEOTIDE SEQUENCE [LARGE SCALE GENOMIC DNA]</scope>
    <source>
        <strain evidence="9">JCM 4087</strain>
    </source>
</reference>
<organism evidence="8 9">
    <name type="scientific">Acidicapsa dinghuensis</name>
    <dbReference type="NCBI Taxonomy" id="2218256"/>
    <lineage>
        <taxon>Bacteria</taxon>
        <taxon>Pseudomonadati</taxon>
        <taxon>Acidobacteriota</taxon>
        <taxon>Terriglobia</taxon>
        <taxon>Terriglobales</taxon>
        <taxon>Acidobacteriaceae</taxon>
        <taxon>Acidicapsa</taxon>
    </lineage>
</organism>
<dbReference type="InterPro" id="IPR008928">
    <property type="entry name" value="6-hairpin_glycosidase_sf"/>
</dbReference>
<keyword evidence="3 8" id="KW-0378">Hydrolase</keyword>
<dbReference type="Pfam" id="PF25788">
    <property type="entry name" value="Ig_Rha78A_N"/>
    <property type="match status" value="1"/>
</dbReference>
<dbReference type="Gene3D" id="1.50.10.10">
    <property type="match status" value="1"/>
</dbReference>
<dbReference type="InterPro" id="IPR013737">
    <property type="entry name" value="Bac_rhamnosid_N"/>
</dbReference>
<dbReference type="PANTHER" id="PTHR33307:SF6">
    <property type="entry name" value="ALPHA-RHAMNOSIDASE (EUROFUNG)-RELATED"/>
    <property type="match status" value="1"/>
</dbReference>
<comment type="caution">
    <text evidence="8">The sequence shown here is derived from an EMBL/GenBank/DDBJ whole genome shotgun (WGS) entry which is preliminary data.</text>
</comment>
<feature type="domain" description="Alpha-L-rhamnosidase concanavalin-like" evidence="4">
    <location>
        <begin position="563"/>
        <end position="661"/>
    </location>
</feature>
<evidence type="ECO:0000259" key="6">
    <source>
        <dbReference type="Pfam" id="PF17389"/>
    </source>
</evidence>
<protein>
    <recommendedName>
        <fullName evidence="2">alpha-L-rhamnosidase</fullName>
        <ecNumber evidence="2">3.2.1.40</ecNumber>
    </recommendedName>
</protein>
<feature type="domain" description="Alpha-L-rhamnosidase six-hairpin glycosidase" evidence="6">
    <location>
        <begin position="667"/>
        <end position="1028"/>
    </location>
</feature>
<dbReference type="InterPro" id="IPR035396">
    <property type="entry name" value="Bac_rhamnosid6H"/>
</dbReference>
<dbReference type="InterPro" id="IPR008902">
    <property type="entry name" value="Rhamnosid_concanavalin"/>
</dbReference>
<keyword evidence="9" id="KW-1185">Reference proteome</keyword>
<dbReference type="EMBL" id="JBHSPH010000020">
    <property type="protein sequence ID" value="MFC5865545.1"/>
    <property type="molecule type" value="Genomic_DNA"/>
</dbReference>
<proteinExistence type="predicted"/>
<dbReference type="InterPro" id="IPR012341">
    <property type="entry name" value="6hp_glycosidase-like_sf"/>
</dbReference>
<dbReference type="Gene3D" id="2.60.420.10">
    <property type="entry name" value="Maltose phosphorylase, domain 3"/>
    <property type="match status" value="1"/>
</dbReference>
<dbReference type="Pfam" id="PF17390">
    <property type="entry name" value="Bac_rhamnosid_C"/>
    <property type="match status" value="1"/>
</dbReference>
<dbReference type="Proteomes" id="UP001596091">
    <property type="component" value="Unassembled WGS sequence"/>
</dbReference>
<dbReference type="InterPro" id="IPR016007">
    <property type="entry name" value="Alpha_rhamnosid"/>
</dbReference>
<evidence type="ECO:0000256" key="2">
    <source>
        <dbReference type="ARBA" id="ARBA00012652"/>
    </source>
</evidence>
<dbReference type="Gene3D" id="2.60.120.260">
    <property type="entry name" value="Galactose-binding domain-like"/>
    <property type="match status" value="3"/>
</dbReference>
<gene>
    <name evidence="8" type="ORF">ACFPT7_24785</name>
</gene>
<evidence type="ECO:0000313" key="8">
    <source>
        <dbReference type="EMBL" id="MFC5865545.1"/>
    </source>
</evidence>
<dbReference type="PANTHER" id="PTHR33307">
    <property type="entry name" value="ALPHA-RHAMNOSIDASE (EUROFUNG)"/>
    <property type="match status" value="1"/>
</dbReference>
<dbReference type="Pfam" id="PF08531">
    <property type="entry name" value="Bac_rhamnosid_N"/>
    <property type="match status" value="1"/>
</dbReference>
<evidence type="ECO:0000256" key="3">
    <source>
        <dbReference type="ARBA" id="ARBA00022801"/>
    </source>
</evidence>
<dbReference type="PIRSF" id="PIRSF010631">
    <property type="entry name" value="A-rhamnsds"/>
    <property type="match status" value="1"/>
</dbReference>
<dbReference type="RefSeq" id="WP_263341740.1">
    <property type="nucleotide sequence ID" value="NZ_JAGSYH010000008.1"/>
</dbReference>
<dbReference type="SUPFAM" id="SSF48208">
    <property type="entry name" value="Six-hairpin glycosidases"/>
    <property type="match status" value="1"/>
</dbReference>
<dbReference type="InterPro" id="IPR035398">
    <property type="entry name" value="Bac_rhamnosid_C"/>
</dbReference>
<evidence type="ECO:0000259" key="7">
    <source>
        <dbReference type="Pfam" id="PF17390"/>
    </source>
</evidence>
<comment type="catalytic activity">
    <reaction evidence="1">
        <text>Hydrolysis of terminal non-reducing alpha-L-rhamnose residues in alpha-L-rhamnosides.</text>
        <dbReference type="EC" id="3.2.1.40"/>
    </reaction>
</comment>
<evidence type="ECO:0000256" key="1">
    <source>
        <dbReference type="ARBA" id="ARBA00001445"/>
    </source>
</evidence>
<evidence type="ECO:0000259" key="5">
    <source>
        <dbReference type="Pfam" id="PF08531"/>
    </source>
</evidence>
<dbReference type="GO" id="GO:0016787">
    <property type="term" value="F:hydrolase activity"/>
    <property type="evidence" value="ECO:0007669"/>
    <property type="project" value="UniProtKB-KW"/>
</dbReference>
<evidence type="ECO:0000313" key="9">
    <source>
        <dbReference type="Proteomes" id="UP001596091"/>
    </source>
</evidence>
<dbReference type="Gene3D" id="2.60.40.10">
    <property type="entry name" value="Immunoglobulins"/>
    <property type="match status" value="1"/>
</dbReference>
<feature type="domain" description="Alpha-L-rhamnosidase C-terminal" evidence="7">
    <location>
        <begin position="1036"/>
        <end position="1104"/>
    </location>
</feature>
<name>A0ABW1END8_9BACT</name>
<dbReference type="Pfam" id="PF05592">
    <property type="entry name" value="Bac_rhamnosid"/>
    <property type="match status" value="1"/>
</dbReference>
<dbReference type="InterPro" id="IPR013783">
    <property type="entry name" value="Ig-like_fold"/>
</dbReference>
<feature type="domain" description="Bacterial alpha-L-rhamnosidase N-terminal" evidence="5">
    <location>
        <begin position="379"/>
        <end position="551"/>
    </location>
</feature>
<dbReference type="EC" id="3.2.1.40" evidence="2"/>
<accession>A0ABW1END8</accession>
<sequence length="1142" mass="125252">MPFRVTLLQVALASTLTGTLIGFTPTSQASQRPSGSDLSVTAPAQLEVDNLQHPLGIDDRAPQFSWQLRDGRRGARQTAYEIQVASNEELLKAGHPDIWNSGKIQSDHSIGLVYKGAALTPSTRYFWRTLAWDSGGNPYPASETSWWETGLLNPQAFTDTTGSNSGSPQVQWVGYQSWYEAAVRQADAQWITTPDGIELGGMKQPEQHIAYRLPVTIEKSVRSAYLFVTGEDVASAWINGQKIAIGAPLPPWKQLPWKKYVQVDATSALKEGINALAVEITHYVVNPNGMATSEAPPMSATLTVQYNDGSIATFASKVGGDCKVSIHPVSGWMTSTMLDSSFKDSISYEQAAGPMSEPLGNPWPTQSIKALRRVFTINKPVASARVYATALGAYELFVNGKRAGDDVLAPGWTDFRERLKYQTYDVTTQLAQGANAIGALLAPGWYSSPLEWFQQPNVFGTAPPSLNARLRIQYTDGSVDWVVTDSSWQASESSILKSEIYDGETQDTRRIQPGWNTASFDADSWHSAEVHTPELSKVQISAQDFQPIRIERMLSARAITEPTPGTYIVDFGQEFSGVEQLRISGAAGDDVKVRTGEVLNADGTLYTENLRTAKSTDHFILNGSGVQVLQPQFTFHGFRYIELTGLSSKPSVDQIQGVVFHTDAPFTAELKTASPMLNQLWGNILWGQRSNFVGVPTDCPQRDERLGWTADAQVFWRAATFNMDLTTFSRKFSADVRGTQLGSGEGPTAGDIFGIFAPGIATTSSQSGAGWSDAGVIIPWTSWMQTGDTKIVEQNWDAMTHYLDAIERTNPDHLWSKNAGISFGDWLSPEGPTRFSLIATAYWAYDVSLMREMAHTLGKADAEAHYAQLFEQIKAAFQKEFVAPDGFVAGADTGASPFGVINNPEARAKGGDTQTGYVLALHMRLVPDSLRPAVAQHLVNKIETNHGLLGTGFLGTPYLLAVLTETGHRDLAYHLLLNTQYPSWGYLVDHGATTMWERWNGDQMRNDPSMNSYNHYAYGAVADWIYRYAAGVDTLAGDPGFHTIYLHPTFDSKLSSIDFTYASPYGAIHSRWKIEGNTADWHLIVPANTTGWLALPESDASRYKISGVFISKSNLVKASQRDGERGYIVPAGTYDFEVTGVQ</sequence>